<evidence type="ECO:0000313" key="2">
    <source>
        <dbReference type="EMBL" id="EPR39050.1"/>
    </source>
</evidence>
<dbReference type="AlphaFoldDB" id="S7TQW4"/>
<feature type="transmembrane region" description="Helical" evidence="1">
    <location>
        <begin position="7"/>
        <end position="27"/>
    </location>
</feature>
<dbReference type="InterPro" id="IPR030925">
    <property type="entry name" value="T2SS_GspN_Lepto"/>
</dbReference>
<protein>
    <recommendedName>
        <fullName evidence="4">Type II secretion system protein GspN</fullName>
    </recommendedName>
</protein>
<dbReference type="RefSeq" id="WP_020877122.1">
    <property type="nucleotide sequence ID" value="NZ_ATHJ01000094.1"/>
</dbReference>
<dbReference type="Proteomes" id="UP000014977">
    <property type="component" value="Unassembled WGS sequence"/>
</dbReference>
<keyword evidence="3" id="KW-1185">Reference proteome</keyword>
<keyword evidence="1" id="KW-0472">Membrane</keyword>
<sequence length="286" mass="30892">MFKKHKAWMCYGLYTAVVLIFFLYHLFPSKTIEANVISVFHQVHPGTALTIERISPVFPPGIKASGVVFGQGDPLQISLEQLRITPEIRTLFGSSPAFAIFGLCYDGHVKGRMILDRNGELTALHTDLAEIQIGRMAAVEHLSRTPVDGTLSGLIDFERSDAAGQFTASLTASTCRMDIEIPGASLKDLTFAEVNAKLAADDAATLRIEALSAKGSQINGNLSGTIRIKTPYPESGLDLVGSIKPHPSFISGLDSSISILFQNRGGNNTFPFIIKGTIASPEFLLQ</sequence>
<evidence type="ECO:0008006" key="4">
    <source>
        <dbReference type="Google" id="ProtNLM"/>
    </source>
</evidence>
<evidence type="ECO:0000256" key="1">
    <source>
        <dbReference type="SAM" id="Phobius"/>
    </source>
</evidence>
<dbReference type="STRING" id="897.B2D07_05805"/>
<keyword evidence="1" id="KW-1133">Transmembrane helix</keyword>
<organism evidence="2 3">
    <name type="scientific">Desulfococcus multivorans DSM 2059</name>
    <dbReference type="NCBI Taxonomy" id="1121405"/>
    <lineage>
        <taxon>Bacteria</taxon>
        <taxon>Pseudomonadati</taxon>
        <taxon>Thermodesulfobacteriota</taxon>
        <taxon>Desulfobacteria</taxon>
        <taxon>Desulfobacterales</taxon>
        <taxon>Desulfococcaceae</taxon>
        <taxon>Desulfococcus</taxon>
    </lineage>
</organism>
<dbReference type="NCBIfam" id="TIGR04411">
    <property type="entry name" value="T2SS_GspN_Lepto"/>
    <property type="match status" value="1"/>
</dbReference>
<gene>
    <name evidence="2" type="ORF">dsmv_0460</name>
</gene>
<proteinExistence type="predicted"/>
<dbReference type="eggNOG" id="ENOG5033BQ8">
    <property type="taxonomic scope" value="Bacteria"/>
</dbReference>
<dbReference type="EMBL" id="ATHJ01000094">
    <property type="protein sequence ID" value="EPR39050.1"/>
    <property type="molecule type" value="Genomic_DNA"/>
</dbReference>
<keyword evidence="1" id="KW-0812">Transmembrane</keyword>
<evidence type="ECO:0000313" key="3">
    <source>
        <dbReference type="Proteomes" id="UP000014977"/>
    </source>
</evidence>
<name>S7TQW4_DESML</name>
<reference evidence="2 3" key="1">
    <citation type="journal article" date="2013" name="Genome Announc.">
        <title>Draft genome sequences for three mercury-methylating, sulfate-reducing bacteria.</title>
        <authorList>
            <person name="Brown S.D."/>
            <person name="Hurt R.A.Jr."/>
            <person name="Gilmour C.C."/>
            <person name="Elias D.A."/>
        </authorList>
    </citation>
    <scope>NUCLEOTIDE SEQUENCE [LARGE SCALE GENOMIC DNA]</scope>
    <source>
        <strain evidence="2 3">DSM 2059</strain>
    </source>
</reference>
<accession>S7TQW4</accession>
<comment type="caution">
    <text evidence="2">The sequence shown here is derived from an EMBL/GenBank/DDBJ whole genome shotgun (WGS) entry which is preliminary data.</text>
</comment>